<dbReference type="PROSITE" id="PS50850">
    <property type="entry name" value="MFS"/>
    <property type="match status" value="1"/>
</dbReference>
<dbReference type="EMBL" id="JAFREP010000015">
    <property type="protein sequence ID" value="MBO1320029.1"/>
    <property type="molecule type" value="Genomic_DNA"/>
</dbReference>
<dbReference type="PANTHER" id="PTHR23518:SF2">
    <property type="entry name" value="MAJOR FACILITATOR SUPERFAMILY TRANSPORTER"/>
    <property type="match status" value="1"/>
</dbReference>
<evidence type="ECO:0000313" key="7">
    <source>
        <dbReference type="Proteomes" id="UP000664417"/>
    </source>
</evidence>
<dbReference type="GO" id="GO:0022857">
    <property type="term" value="F:transmembrane transporter activity"/>
    <property type="evidence" value="ECO:0007669"/>
    <property type="project" value="InterPro"/>
</dbReference>
<feature type="transmembrane region" description="Helical" evidence="4">
    <location>
        <begin position="274"/>
        <end position="292"/>
    </location>
</feature>
<evidence type="ECO:0000256" key="2">
    <source>
        <dbReference type="ARBA" id="ARBA00022989"/>
    </source>
</evidence>
<name>A0A8J7QAG0_9BACT</name>
<feature type="transmembrane region" description="Helical" evidence="4">
    <location>
        <begin position="336"/>
        <end position="359"/>
    </location>
</feature>
<keyword evidence="3 4" id="KW-0472">Membrane</keyword>
<evidence type="ECO:0000256" key="1">
    <source>
        <dbReference type="ARBA" id="ARBA00022692"/>
    </source>
</evidence>
<feature type="transmembrane region" description="Helical" evidence="4">
    <location>
        <begin position="88"/>
        <end position="108"/>
    </location>
</feature>
<proteinExistence type="predicted"/>
<reference evidence="6" key="1">
    <citation type="submission" date="2021-03" db="EMBL/GenBank/DDBJ databases">
        <authorList>
            <person name="Wang G."/>
        </authorList>
    </citation>
    <scope>NUCLEOTIDE SEQUENCE</scope>
    <source>
        <strain evidence="6">KCTC 12899</strain>
    </source>
</reference>
<dbReference type="Proteomes" id="UP000664417">
    <property type="component" value="Unassembled WGS sequence"/>
</dbReference>
<feature type="transmembrane region" description="Helical" evidence="4">
    <location>
        <begin position="31"/>
        <end position="50"/>
    </location>
</feature>
<feature type="transmembrane region" description="Helical" evidence="4">
    <location>
        <begin position="147"/>
        <end position="164"/>
    </location>
</feature>
<gene>
    <name evidence="6" type="ORF">J3U88_16260</name>
</gene>
<evidence type="ECO:0000259" key="5">
    <source>
        <dbReference type="PROSITE" id="PS50850"/>
    </source>
</evidence>
<dbReference type="InterPro" id="IPR020846">
    <property type="entry name" value="MFS_dom"/>
</dbReference>
<keyword evidence="2 4" id="KW-1133">Transmembrane helix</keyword>
<sequence>MKFYRGLPSTVFALGWISFFTDLSSEMIYPLLPLFITGVIGAGTIGLGVMEGLAEATAALVKLFSGHLTDKTGKRKPFIVTGYGIAGLVRPLIGVAFSLPFVILLRFLDRVGKGIRSSPRDALIADVTPPAQLGAAYGFHRAMDHGGSVLGPLVAGALLSGFGFSLRQVFLFAVLPAAVVMVIAVFGVAERPHAKIKQPPRLRGAWSGFAPRFRWFLAAMGLFSLGNASDAFLLLALAEANVPAAWIAVLWAAHNALKMVVSAWSGRLSDRIGRLRLIVWGWLLFGAVYLAFGWVDDLLPMCSLFIGYGVVFGLTEPCQKALVADFCEPHTRGVHFGFFNAVIGLAALPASFLFGFLWYALGKEVAFGVGALTAWCAVALCLWRLPFDGYNEALS</sequence>
<dbReference type="Gene3D" id="1.20.1250.20">
    <property type="entry name" value="MFS general substrate transporter like domains"/>
    <property type="match status" value="2"/>
</dbReference>
<dbReference type="AlphaFoldDB" id="A0A8J7QAG0"/>
<protein>
    <submittedName>
        <fullName evidence="6">MFS transporter</fullName>
    </submittedName>
</protein>
<dbReference type="PANTHER" id="PTHR23518">
    <property type="entry name" value="C-METHYLTRANSFERASE"/>
    <property type="match status" value="1"/>
</dbReference>
<comment type="caution">
    <text evidence="6">The sequence shown here is derived from an EMBL/GenBank/DDBJ whole genome shotgun (WGS) entry which is preliminary data.</text>
</comment>
<feature type="domain" description="Major facilitator superfamily (MFS) profile" evidence="5">
    <location>
        <begin position="10"/>
        <end position="395"/>
    </location>
</feature>
<feature type="transmembrane region" description="Helical" evidence="4">
    <location>
        <begin position="209"/>
        <end position="226"/>
    </location>
</feature>
<dbReference type="InterPro" id="IPR036259">
    <property type="entry name" value="MFS_trans_sf"/>
</dbReference>
<keyword evidence="7" id="KW-1185">Reference proteome</keyword>
<accession>A0A8J7QAG0</accession>
<feature type="transmembrane region" description="Helical" evidence="4">
    <location>
        <begin position="232"/>
        <end position="253"/>
    </location>
</feature>
<evidence type="ECO:0000313" key="6">
    <source>
        <dbReference type="EMBL" id="MBO1320029.1"/>
    </source>
</evidence>
<feature type="transmembrane region" description="Helical" evidence="4">
    <location>
        <begin position="170"/>
        <end position="189"/>
    </location>
</feature>
<organism evidence="6 7">
    <name type="scientific">Acanthopleuribacter pedis</name>
    <dbReference type="NCBI Taxonomy" id="442870"/>
    <lineage>
        <taxon>Bacteria</taxon>
        <taxon>Pseudomonadati</taxon>
        <taxon>Acidobacteriota</taxon>
        <taxon>Holophagae</taxon>
        <taxon>Acanthopleuribacterales</taxon>
        <taxon>Acanthopleuribacteraceae</taxon>
        <taxon>Acanthopleuribacter</taxon>
    </lineage>
</organism>
<evidence type="ECO:0000256" key="4">
    <source>
        <dbReference type="SAM" id="Phobius"/>
    </source>
</evidence>
<dbReference type="CDD" id="cd17370">
    <property type="entry name" value="MFS_MJ1317_like"/>
    <property type="match status" value="1"/>
</dbReference>
<keyword evidence="1 4" id="KW-0812">Transmembrane</keyword>
<dbReference type="SUPFAM" id="SSF103473">
    <property type="entry name" value="MFS general substrate transporter"/>
    <property type="match status" value="1"/>
</dbReference>
<evidence type="ECO:0000256" key="3">
    <source>
        <dbReference type="ARBA" id="ARBA00023136"/>
    </source>
</evidence>
<feature type="transmembrane region" description="Helical" evidence="4">
    <location>
        <begin position="365"/>
        <end position="385"/>
    </location>
</feature>
<dbReference type="RefSeq" id="WP_207859982.1">
    <property type="nucleotide sequence ID" value="NZ_JAFREP010000015.1"/>
</dbReference>
<dbReference type="Pfam" id="PF07690">
    <property type="entry name" value="MFS_1"/>
    <property type="match status" value="1"/>
</dbReference>
<dbReference type="InterPro" id="IPR011701">
    <property type="entry name" value="MFS"/>
</dbReference>